<dbReference type="Pfam" id="PF16198">
    <property type="entry name" value="TruB_C_2"/>
    <property type="match status" value="1"/>
</dbReference>
<dbReference type="RefSeq" id="WP_377213282.1">
    <property type="nucleotide sequence ID" value="NZ_JBHTJV010000012.1"/>
</dbReference>
<evidence type="ECO:0000256" key="3">
    <source>
        <dbReference type="ARBA" id="ARBA00022694"/>
    </source>
</evidence>
<reference evidence="9" key="1">
    <citation type="journal article" date="2019" name="Int. J. Syst. Evol. Microbiol.">
        <title>The Global Catalogue of Microorganisms (GCM) 10K type strain sequencing project: providing services to taxonomists for standard genome sequencing and annotation.</title>
        <authorList>
            <consortium name="The Broad Institute Genomics Platform"/>
            <consortium name="The Broad Institute Genome Sequencing Center for Infectious Disease"/>
            <person name="Wu L."/>
            <person name="Ma J."/>
        </authorList>
    </citation>
    <scope>NUCLEOTIDE SEQUENCE [LARGE SCALE GENOMIC DNA]</scope>
    <source>
        <strain evidence="9">CCUG 60023</strain>
    </source>
</reference>
<gene>
    <name evidence="5 8" type="primary">truB</name>
    <name evidence="8" type="ORF">ACFQ14_13500</name>
</gene>
<feature type="domain" description="tRNA pseudouridylate synthase B C-terminal" evidence="7">
    <location>
        <begin position="181"/>
        <end position="233"/>
    </location>
</feature>
<proteinExistence type="inferred from homology"/>
<evidence type="ECO:0000313" key="9">
    <source>
        <dbReference type="Proteomes" id="UP001597101"/>
    </source>
</evidence>
<dbReference type="EC" id="5.4.99.25" evidence="5"/>
<dbReference type="GO" id="GO:0160148">
    <property type="term" value="F:tRNA pseudouridine(55) synthase activity"/>
    <property type="evidence" value="ECO:0007669"/>
    <property type="project" value="UniProtKB-EC"/>
</dbReference>
<sequence>MARKKKGRAVSGWLVLDKPYELGSTQAVGKVRWLFQAQKAGHAGTLDPLATGVLPIALGEATKTVPYVTDGEKAYRFTVQWGAQTNTDDIEGEVILTSAARPKRAEIEVLLPEFIGEIDQVPPAFSAIKIDGKRAYAEARAGKAVQLEARKVQVDQFKLIDCPDDDHAVFEVVCGKGTYVRAFARDLGQRLGCFGHITALRRTFVEPFEESDCISLADLMALEGDLDALDAFLISPRAAMHGFPELRVSEDEARRIRLGNSIILRGRDAPAEEEDACAIYKGKLIAIGDVTKGTFQPKRVLLG</sequence>
<dbReference type="Gene3D" id="3.30.2350.10">
    <property type="entry name" value="Pseudouridine synthase"/>
    <property type="match status" value="1"/>
</dbReference>
<dbReference type="InterPro" id="IPR014780">
    <property type="entry name" value="tRNA_psdUridine_synth_TruB"/>
</dbReference>
<evidence type="ECO:0000256" key="5">
    <source>
        <dbReference type="HAMAP-Rule" id="MF_01080"/>
    </source>
</evidence>
<accession>A0ABW3FH32</accession>
<comment type="function">
    <text evidence="5">Responsible for synthesis of pseudouridine from uracil-55 in the psi GC loop of transfer RNAs.</text>
</comment>
<dbReference type="SUPFAM" id="SSF55120">
    <property type="entry name" value="Pseudouridine synthase"/>
    <property type="match status" value="1"/>
</dbReference>
<keyword evidence="3 5" id="KW-0819">tRNA processing</keyword>
<evidence type="ECO:0000313" key="8">
    <source>
        <dbReference type="EMBL" id="MFD0917425.1"/>
    </source>
</evidence>
<evidence type="ECO:0000259" key="7">
    <source>
        <dbReference type="Pfam" id="PF16198"/>
    </source>
</evidence>
<keyword evidence="4 5" id="KW-0413">Isomerase</keyword>
<dbReference type="PANTHER" id="PTHR13767">
    <property type="entry name" value="TRNA-PSEUDOURIDINE SYNTHASE"/>
    <property type="match status" value="1"/>
</dbReference>
<comment type="catalytic activity">
    <reaction evidence="1 5">
        <text>uridine(55) in tRNA = pseudouridine(55) in tRNA</text>
        <dbReference type="Rhea" id="RHEA:42532"/>
        <dbReference type="Rhea" id="RHEA-COMP:10101"/>
        <dbReference type="Rhea" id="RHEA-COMP:10102"/>
        <dbReference type="ChEBI" id="CHEBI:65314"/>
        <dbReference type="ChEBI" id="CHEBI:65315"/>
        <dbReference type="EC" id="5.4.99.25"/>
    </reaction>
</comment>
<comment type="similarity">
    <text evidence="2 5">Belongs to the pseudouridine synthase TruB family. Type 1 subfamily.</text>
</comment>
<dbReference type="InterPro" id="IPR020103">
    <property type="entry name" value="PsdUridine_synth_cat_dom_sf"/>
</dbReference>
<organism evidence="8 9">
    <name type="scientific">Pseudahrensia aquimaris</name>
    <dbReference type="NCBI Taxonomy" id="744461"/>
    <lineage>
        <taxon>Bacteria</taxon>
        <taxon>Pseudomonadati</taxon>
        <taxon>Pseudomonadota</taxon>
        <taxon>Alphaproteobacteria</taxon>
        <taxon>Hyphomicrobiales</taxon>
        <taxon>Ahrensiaceae</taxon>
        <taxon>Pseudahrensia</taxon>
    </lineage>
</organism>
<dbReference type="InterPro" id="IPR032819">
    <property type="entry name" value="TruB_C"/>
</dbReference>
<evidence type="ECO:0000256" key="2">
    <source>
        <dbReference type="ARBA" id="ARBA00005642"/>
    </source>
</evidence>
<dbReference type="PANTHER" id="PTHR13767:SF2">
    <property type="entry name" value="PSEUDOURIDYLATE SYNTHASE TRUB1"/>
    <property type="match status" value="1"/>
</dbReference>
<evidence type="ECO:0000259" key="6">
    <source>
        <dbReference type="Pfam" id="PF01509"/>
    </source>
</evidence>
<evidence type="ECO:0000256" key="1">
    <source>
        <dbReference type="ARBA" id="ARBA00000385"/>
    </source>
</evidence>
<feature type="active site" description="Nucleophile" evidence="5">
    <location>
        <position position="47"/>
    </location>
</feature>
<comment type="caution">
    <text evidence="8">The sequence shown here is derived from an EMBL/GenBank/DDBJ whole genome shotgun (WGS) entry which is preliminary data.</text>
</comment>
<dbReference type="NCBIfam" id="TIGR00431">
    <property type="entry name" value="TruB"/>
    <property type="match status" value="1"/>
</dbReference>
<evidence type="ECO:0000256" key="4">
    <source>
        <dbReference type="ARBA" id="ARBA00023235"/>
    </source>
</evidence>
<protein>
    <recommendedName>
        <fullName evidence="5">tRNA pseudouridine synthase B</fullName>
        <ecNumber evidence="5">5.4.99.25</ecNumber>
    </recommendedName>
    <alternativeName>
        <fullName evidence="5">tRNA pseudouridine(55) synthase</fullName>
        <shortName evidence="5">Psi55 synthase</shortName>
    </alternativeName>
    <alternativeName>
        <fullName evidence="5">tRNA pseudouridylate synthase</fullName>
    </alternativeName>
    <alternativeName>
        <fullName evidence="5">tRNA-uridine isomerase</fullName>
    </alternativeName>
</protein>
<dbReference type="Pfam" id="PF01509">
    <property type="entry name" value="TruB_N"/>
    <property type="match status" value="1"/>
</dbReference>
<dbReference type="HAMAP" id="MF_01080">
    <property type="entry name" value="TruB_bact"/>
    <property type="match status" value="1"/>
</dbReference>
<dbReference type="InterPro" id="IPR002501">
    <property type="entry name" value="PsdUridine_synth_N"/>
</dbReference>
<dbReference type="Proteomes" id="UP001597101">
    <property type="component" value="Unassembled WGS sequence"/>
</dbReference>
<keyword evidence="9" id="KW-1185">Reference proteome</keyword>
<feature type="domain" description="Pseudouridine synthase II N-terminal" evidence="6">
    <location>
        <begin position="32"/>
        <end position="180"/>
    </location>
</feature>
<dbReference type="CDD" id="cd02573">
    <property type="entry name" value="PseudoU_synth_EcTruB"/>
    <property type="match status" value="1"/>
</dbReference>
<name>A0ABW3FH32_9HYPH</name>
<dbReference type="EMBL" id="JBHTJV010000012">
    <property type="protein sequence ID" value="MFD0917425.1"/>
    <property type="molecule type" value="Genomic_DNA"/>
</dbReference>